<dbReference type="CDD" id="cd10804">
    <property type="entry name" value="YdjC_HpnK_like"/>
    <property type="match status" value="1"/>
</dbReference>
<dbReference type="GO" id="GO:0016787">
    <property type="term" value="F:hydrolase activity"/>
    <property type="evidence" value="ECO:0007669"/>
    <property type="project" value="UniProtKB-KW"/>
</dbReference>
<dbReference type="OrthoDB" id="9774177at2"/>
<dbReference type="EMBL" id="VCDI01000002">
    <property type="protein sequence ID" value="TLU73079.1"/>
    <property type="molecule type" value="Genomic_DNA"/>
</dbReference>
<dbReference type="InterPro" id="IPR011330">
    <property type="entry name" value="Glyco_hydro/deAcase_b/a-brl"/>
</dbReference>
<name>A0A5R9J7Y0_9PROT</name>
<evidence type="ECO:0000313" key="7">
    <source>
        <dbReference type="Proteomes" id="UP000305654"/>
    </source>
</evidence>
<evidence type="ECO:0000256" key="1">
    <source>
        <dbReference type="ARBA" id="ARBA00001946"/>
    </source>
</evidence>
<evidence type="ECO:0000313" key="6">
    <source>
        <dbReference type="EMBL" id="TLU73079.1"/>
    </source>
</evidence>
<dbReference type="GO" id="GO:0046872">
    <property type="term" value="F:metal ion binding"/>
    <property type="evidence" value="ECO:0007669"/>
    <property type="project" value="UniProtKB-KW"/>
</dbReference>
<comment type="caution">
    <text evidence="6">The sequence shown here is derived from an EMBL/GenBank/DDBJ whole genome shotgun (WGS) entry which is preliminary data.</text>
</comment>
<dbReference type="AlphaFoldDB" id="A0A5R9J7Y0"/>
<comment type="cofactor">
    <cofactor evidence="1">
        <name>Mg(2+)</name>
        <dbReference type="ChEBI" id="CHEBI:18420"/>
    </cofactor>
</comment>
<evidence type="ECO:0000256" key="5">
    <source>
        <dbReference type="ARBA" id="ARBA00023277"/>
    </source>
</evidence>
<keyword evidence="2" id="KW-0479">Metal-binding</keyword>
<dbReference type="GO" id="GO:0005975">
    <property type="term" value="P:carbohydrate metabolic process"/>
    <property type="evidence" value="ECO:0007669"/>
    <property type="project" value="InterPro"/>
</dbReference>
<dbReference type="GO" id="GO:0019213">
    <property type="term" value="F:deacetylase activity"/>
    <property type="evidence" value="ECO:0007669"/>
    <property type="project" value="TreeGrafter"/>
</dbReference>
<dbReference type="PANTHER" id="PTHR31609:SF1">
    <property type="entry name" value="CARBOHYDRATE DEACETYLASE"/>
    <property type="match status" value="1"/>
</dbReference>
<dbReference type="Gene3D" id="3.20.20.370">
    <property type="entry name" value="Glycoside hydrolase/deacetylase"/>
    <property type="match status" value="1"/>
</dbReference>
<evidence type="ECO:0000256" key="3">
    <source>
        <dbReference type="ARBA" id="ARBA00022801"/>
    </source>
</evidence>
<keyword evidence="4" id="KW-0460">Magnesium</keyword>
<protein>
    <submittedName>
        <fullName evidence="6">ChbG/HpnK family deacetylase</fullName>
    </submittedName>
</protein>
<dbReference type="Pfam" id="PF04794">
    <property type="entry name" value="YdjC"/>
    <property type="match status" value="1"/>
</dbReference>
<keyword evidence="7" id="KW-1185">Reference proteome</keyword>
<evidence type="ECO:0000256" key="4">
    <source>
        <dbReference type="ARBA" id="ARBA00022842"/>
    </source>
</evidence>
<organism evidence="6 7">
    <name type="scientific">Lichenicoccus roseus</name>
    <dbReference type="NCBI Taxonomy" id="2683649"/>
    <lineage>
        <taxon>Bacteria</taxon>
        <taxon>Pseudomonadati</taxon>
        <taxon>Pseudomonadota</taxon>
        <taxon>Alphaproteobacteria</taxon>
        <taxon>Acetobacterales</taxon>
        <taxon>Acetobacteraceae</taxon>
        <taxon>Lichenicoccus</taxon>
    </lineage>
</organism>
<keyword evidence="5" id="KW-0119">Carbohydrate metabolism</keyword>
<accession>A0A5R9J7Y0</accession>
<evidence type="ECO:0000256" key="2">
    <source>
        <dbReference type="ARBA" id="ARBA00022723"/>
    </source>
</evidence>
<dbReference type="InterPro" id="IPR006879">
    <property type="entry name" value="YdjC-like"/>
</dbReference>
<proteinExistence type="predicted"/>
<keyword evidence="3" id="KW-0378">Hydrolase</keyword>
<sequence length="281" mass="30841">MPSRRVIFSADDFGLSPEVNEAIERAHREGVLTTASLMVAGPAAADAVRRARRLPGLRVGLHLVVIEGRASLPPDRIPLLVRADRGFGRNQLGLGVRYFFQLPARRQLALEIAAQFRAYAATGLRLDHANAHKHMHLHPTVGALLVEEGVRNRLPAIRIPCEPAGPIRQADATVDSVGARLLRQWTRILRMQARRAGLRTNDHCFGIAWSGHMTRERVTSLIPHLPPGLSEIYFHPAAGRGDLLRQLMPDYAHEAELAALCAPDLPAALARAGVEQTCWNG</sequence>
<dbReference type="Proteomes" id="UP000305654">
    <property type="component" value="Unassembled WGS sequence"/>
</dbReference>
<dbReference type="SUPFAM" id="SSF88713">
    <property type="entry name" value="Glycoside hydrolase/deacetylase"/>
    <property type="match status" value="1"/>
</dbReference>
<dbReference type="RefSeq" id="WP_138325152.1">
    <property type="nucleotide sequence ID" value="NZ_VCDI01000002.1"/>
</dbReference>
<dbReference type="InterPro" id="IPR017836">
    <property type="entry name" value="Hopanoid_biosynth-assoc_HpnK"/>
</dbReference>
<dbReference type="PANTHER" id="PTHR31609">
    <property type="entry name" value="YDJC DEACETYLASE FAMILY MEMBER"/>
    <property type="match status" value="1"/>
</dbReference>
<gene>
    <name evidence="6" type="ORF">FE263_06490</name>
</gene>
<reference evidence="6 7" key="1">
    <citation type="submission" date="2019-05" db="EMBL/GenBank/DDBJ databases">
        <authorList>
            <person name="Pankratov T."/>
            <person name="Grouzdev D."/>
        </authorList>
    </citation>
    <scope>NUCLEOTIDE SEQUENCE [LARGE SCALE GENOMIC DNA]</scope>
    <source>
        <strain evidence="6 7">KEBCLARHB70R</strain>
    </source>
</reference>
<dbReference type="NCBIfam" id="TIGR03473">
    <property type="entry name" value="HpnK"/>
    <property type="match status" value="1"/>
</dbReference>